<sequence>MEGEAPSRRGVMKSRRSILLFGLFHYFPGMFQGLRSRLGDNSEETEVAGSLVGSPEAPKAPNLALSNHPLVSQAEQNFLKKIEKMTQLMG</sequence>
<organism evidence="1 2">
    <name type="scientific">Austropuccinia psidii MF-1</name>
    <dbReference type="NCBI Taxonomy" id="1389203"/>
    <lineage>
        <taxon>Eukaryota</taxon>
        <taxon>Fungi</taxon>
        <taxon>Dikarya</taxon>
        <taxon>Basidiomycota</taxon>
        <taxon>Pucciniomycotina</taxon>
        <taxon>Pucciniomycetes</taxon>
        <taxon>Pucciniales</taxon>
        <taxon>Sphaerophragmiaceae</taxon>
        <taxon>Austropuccinia</taxon>
    </lineage>
</organism>
<dbReference type="AlphaFoldDB" id="A0A9Q3DAC7"/>
<protein>
    <submittedName>
        <fullName evidence="1">Uncharacterized protein</fullName>
    </submittedName>
</protein>
<name>A0A9Q3DAC7_9BASI</name>
<comment type="caution">
    <text evidence="1">The sequence shown here is derived from an EMBL/GenBank/DDBJ whole genome shotgun (WGS) entry which is preliminary data.</text>
</comment>
<evidence type="ECO:0000313" key="1">
    <source>
        <dbReference type="EMBL" id="MBW0496806.1"/>
    </source>
</evidence>
<keyword evidence="2" id="KW-1185">Reference proteome</keyword>
<accession>A0A9Q3DAC7</accession>
<evidence type="ECO:0000313" key="2">
    <source>
        <dbReference type="Proteomes" id="UP000765509"/>
    </source>
</evidence>
<reference evidence="1" key="1">
    <citation type="submission" date="2021-03" db="EMBL/GenBank/DDBJ databases">
        <title>Draft genome sequence of rust myrtle Austropuccinia psidii MF-1, a brazilian biotype.</title>
        <authorList>
            <person name="Quecine M.C."/>
            <person name="Pachon D.M.R."/>
            <person name="Bonatelli M.L."/>
            <person name="Correr F.H."/>
            <person name="Franceschini L.M."/>
            <person name="Leite T.F."/>
            <person name="Margarido G.R.A."/>
            <person name="Almeida C.A."/>
            <person name="Ferrarezi J.A."/>
            <person name="Labate C.A."/>
        </authorList>
    </citation>
    <scope>NUCLEOTIDE SEQUENCE</scope>
    <source>
        <strain evidence="1">MF-1</strain>
    </source>
</reference>
<dbReference type="EMBL" id="AVOT02013841">
    <property type="protein sequence ID" value="MBW0496806.1"/>
    <property type="molecule type" value="Genomic_DNA"/>
</dbReference>
<dbReference type="Proteomes" id="UP000765509">
    <property type="component" value="Unassembled WGS sequence"/>
</dbReference>
<gene>
    <name evidence="1" type="ORF">O181_036521</name>
</gene>
<proteinExistence type="predicted"/>